<evidence type="ECO:0008006" key="2">
    <source>
        <dbReference type="Google" id="ProtNLM"/>
    </source>
</evidence>
<organism evidence="1">
    <name type="scientific">uncultured Caudovirales phage</name>
    <dbReference type="NCBI Taxonomy" id="2100421"/>
    <lineage>
        <taxon>Viruses</taxon>
        <taxon>Duplodnaviria</taxon>
        <taxon>Heunggongvirae</taxon>
        <taxon>Uroviricota</taxon>
        <taxon>Caudoviricetes</taxon>
        <taxon>Peduoviridae</taxon>
        <taxon>Maltschvirus</taxon>
        <taxon>Maltschvirus maltsch</taxon>
    </lineage>
</organism>
<evidence type="ECO:0000313" key="1">
    <source>
        <dbReference type="EMBL" id="CAB4158707.1"/>
    </source>
</evidence>
<gene>
    <name evidence="1" type="ORF">UFOVP698_27</name>
</gene>
<name>A0A6J5NIS7_9CAUD</name>
<proteinExistence type="predicted"/>
<reference evidence="1" key="1">
    <citation type="submission" date="2020-04" db="EMBL/GenBank/DDBJ databases">
        <authorList>
            <person name="Chiriac C."/>
            <person name="Salcher M."/>
            <person name="Ghai R."/>
            <person name="Kavagutti S V."/>
        </authorList>
    </citation>
    <scope>NUCLEOTIDE SEQUENCE</scope>
</reference>
<sequence length="199" mass="21979">MAYATAADLRAYIGATATTDDTQLGNAVTRAQSEIERMTHRLFEASADTTRYYTPLWRRDYLGDLQDDGRTLWLGADLCAITSITNGNGDAVSLSDVVMVDKNITPWYAIRLKDSANIEWTYTGSPEYSISVVGRFAYSTTPPADIVSATLMLGAYLYRRREGGPDTDRNIISADGVLMAPARFPTDVSTIIKKYVRHS</sequence>
<accession>A0A6J5NIS7</accession>
<dbReference type="EMBL" id="LR796678">
    <property type="protein sequence ID" value="CAB4158707.1"/>
    <property type="molecule type" value="Genomic_DNA"/>
</dbReference>
<protein>
    <recommendedName>
        <fullName evidence="2">Gp6 domain containing protein</fullName>
    </recommendedName>
</protein>